<dbReference type="InterPro" id="IPR010422">
    <property type="entry name" value="Ccdc124/Oxs1"/>
</dbReference>
<sequence length="78" mass="9062">MPKKNSGENSKAVAAKARKAAVKVAKEAENPKKLEDLYWKDDDKHILKKQQRKAEHENKKQFILEKKAENWTTENDKS</sequence>
<evidence type="ECO:0000256" key="1">
    <source>
        <dbReference type="SAM" id="MobiDB-lite"/>
    </source>
</evidence>
<reference evidence="2 3" key="1">
    <citation type="journal article" date="2024" name="BMC Genomics">
        <title>De novo assembly and annotation of Popillia japonica's genome with initial clues to its potential as an invasive pest.</title>
        <authorList>
            <person name="Cucini C."/>
            <person name="Boschi S."/>
            <person name="Funari R."/>
            <person name="Cardaioli E."/>
            <person name="Iannotti N."/>
            <person name="Marturano G."/>
            <person name="Paoli F."/>
            <person name="Bruttini M."/>
            <person name="Carapelli A."/>
            <person name="Frati F."/>
            <person name="Nardi F."/>
        </authorList>
    </citation>
    <scope>NUCLEOTIDE SEQUENCE [LARGE SCALE GENOMIC DNA]</scope>
    <source>
        <strain evidence="2">DMR45628</strain>
    </source>
</reference>
<dbReference type="PANTHER" id="PTHR21680">
    <property type="entry name" value="COILED-COIL DOMAIN-CONTAINING PROTEIN 124"/>
    <property type="match status" value="1"/>
</dbReference>
<dbReference type="PANTHER" id="PTHR21680:SF0">
    <property type="entry name" value="COILED-COIL DOMAIN-CONTAINING PROTEIN 124"/>
    <property type="match status" value="1"/>
</dbReference>
<gene>
    <name evidence="2" type="ORF">QE152_g27374</name>
</gene>
<dbReference type="AlphaFoldDB" id="A0AAW1JUY9"/>
<organism evidence="2 3">
    <name type="scientific">Popillia japonica</name>
    <name type="common">Japanese beetle</name>
    <dbReference type="NCBI Taxonomy" id="7064"/>
    <lineage>
        <taxon>Eukaryota</taxon>
        <taxon>Metazoa</taxon>
        <taxon>Ecdysozoa</taxon>
        <taxon>Arthropoda</taxon>
        <taxon>Hexapoda</taxon>
        <taxon>Insecta</taxon>
        <taxon>Pterygota</taxon>
        <taxon>Neoptera</taxon>
        <taxon>Endopterygota</taxon>
        <taxon>Coleoptera</taxon>
        <taxon>Polyphaga</taxon>
        <taxon>Scarabaeiformia</taxon>
        <taxon>Scarabaeidae</taxon>
        <taxon>Rutelinae</taxon>
        <taxon>Popillia</taxon>
    </lineage>
</organism>
<keyword evidence="3" id="KW-1185">Reference proteome</keyword>
<evidence type="ECO:0000313" key="2">
    <source>
        <dbReference type="EMBL" id="KAK9708152.1"/>
    </source>
</evidence>
<accession>A0AAW1JUY9</accession>
<dbReference type="Proteomes" id="UP001458880">
    <property type="component" value="Unassembled WGS sequence"/>
</dbReference>
<name>A0AAW1JUY9_POPJA</name>
<evidence type="ECO:0000313" key="3">
    <source>
        <dbReference type="Proteomes" id="UP001458880"/>
    </source>
</evidence>
<feature type="region of interest" description="Disordered" evidence="1">
    <location>
        <begin position="50"/>
        <end position="78"/>
    </location>
</feature>
<dbReference type="GO" id="GO:0005634">
    <property type="term" value="C:nucleus"/>
    <property type="evidence" value="ECO:0007669"/>
    <property type="project" value="TreeGrafter"/>
</dbReference>
<protein>
    <submittedName>
        <fullName evidence="2">Uncharacterized protein</fullName>
    </submittedName>
</protein>
<proteinExistence type="predicted"/>
<dbReference type="EMBL" id="JASPKY010000335">
    <property type="protein sequence ID" value="KAK9708152.1"/>
    <property type="molecule type" value="Genomic_DNA"/>
</dbReference>
<dbReference type="GO" id="GO:0006366">
    <property type="term" value="P:transcription by RNA polymerase II"/>
    <property type="evidence" value="ECO:0007669"/>
    <property type="project" value="TreeGrafter"/>
</dbReference>
<feature type="compositionally biased region" description="Basic and acidic residues" evidence="1">
    <location>
        <begin position="52"/>
        <end position="78"/>
    </location>
</feature>
<comment type="caution">
    <text evidence="2">The sequence shown here is derived from an EMBL/GenBank/DDBJ whole genome shotgun (WGS) entry which is preliminary data.</text>
</comment>
<dbReference type="GO" id="GO:0003713">
    <property type="term" value="F:transcription coactivator activity"/>
    <property type="evidence" value="ECO:0007669"/>
    <property type="project" value="TreeGrafter"/>
</dbReference>